<keyword evidence="1" id="KW-0472">Membrane</keyword>
<keyword evidence="1" id="KW-1133">Transmembrane helix</keyword>
<reference evidence="2 3" key="1">
    <citation type="journal article" date="2018" name="Nat. Ecol. Evol.">
        <title>Pezizomycetes genomes reveal the molecular basis of ectomycorrhizal truffle lifestyle.</title>
        <authorList>
            <person name="Murat C."/>
            <person name="Payen T."/>
            <person name="Noel B."/>
            <person name="Kuo A."/>
            <person name="Morin E."/>
            <person name="Chen J."/>
            <person name="Kohler A."/>
            <person name="Krizsan K."/>
            <person name="Balestrini R."/>
            <person name="Da Silva C."/>
            <person name="Montanini B."/>
            <person name="Hainaut M."/>
            <person name="Levati E."/>
            <person name="Barry K.W."/>
            <person name="Belfiori B."/>
            <person name="Cichocki N."/>
            <person name="Clum A."/>
            <person name="Dockter R.B."/>
            <person name="Fauchery L."/>
            <person name="Guy J."/>
            <person name="Iotti M."/>
            <person name="Le Tacon F."/>
            <person name="Lindquist E.A."/>
            <person name="Lipzen A."/>
            <person name="Malagnac F."/>
            <person name="Mello A."/>
            <person name="Molinier V."/>
            <person name="Miyauchi S."/>
            <person name="Poulain J."/>
            <person name="Riccioni C."/>
            <person name="Rubini A."/>
            <person name="Sitrit Y."/>
            <person name="Splivallo R."/>
            <person name="Traeger S."/>
            <person name="Wang M."/>
            <person name="Zifcakova L."/>
            <person name="Wipf D."/>
            <person name="Zambonelli A."/>
            <person name="Paolocci F."/>
            <person name="Nowrousian M."/>
            <person name="Ottonello S."/>
            <person name="Baldrian P."/>
            <person name="Spatafora J.W."/>
            <person name="Henrissat B."/>
            <person name="Nagy L.G."/>
            <person name="Aury J.M."/>
            <person name="Wincker P."/>
            <person name="Grigoriev I.V."/>
            <person name="Bonfante P."/>
            <person name="Martin F.M."/>
        </authorList>
    </citation>
    <scope>NUCLEOTIDE SEQUENCE [LARGE SCALE GENOMIC DNA]</scope>
    <source>
        <strain evidence="2 3">120613-1</strain>
    </source>
</reference>
<evidence type="ECO:0000313" key="2">
    <source>
        <dbReference type="EMBL" id="RPA88446.1"/>
    </source>
</evidence>
<dbReference type="AlphaFoldDB" id="A0A3N4IRK8"/>
<keyword evidence="3" id="KW-1185">Reference proteome</keyword>
<feature type="transmembrane region" description="Helical" evidence="1">
    <location>
        <begin position="47"/>
        <end position="65"/>
    </location>
</feature>
<name>A0A3N4IRK8_9PEZI</name>
<gene>
    <name evidence="2" type="ORF">L873DRAFT_1235240</name>
</gene>
<evidence type="ECO:0000313" key="3">
    <source>
        <dbReference type="Proteomes" id="UP000276215"/>
    </source>
</evidence>
<sequence length="88" mass="10265">MLNSELPHTRWLLLHLSIYPCRSARMQKYSLHHTEPLSLYEQASPFIFIMISQRAVLICFAAIMIPSLRFHLYPNSTTCSDRRGAKIM</sequence>
<accession>A0A3N4IRK8</accession>
<dbReference type="EMBL" id="ML120999">
    <property type="protein sequence ID" value="RPA88446.1"/>
    <property type="molecule type" value="Genomic_DNA"/>
</dbReference>
<proteinExistence type="predicted"/>
<dbReference type="Proteomes" id="UP000276215">
    <property type="component" value="Unassembled WGS sequence"/>
</dbReference>
<protein>
    <submittedName>
        <fullName evidence="2">Uncharacterized protein</fullName>
    </submittedName>
</protein>
<organism evidence="2 3">
    <name type="scientific">Choiromyces venosus 120613-1</name>
    <dbReference type="NCBI Taxonomy" id="1336337"/>
    <lineage>
        <taxon>Eukaryota</taxon>
        <taxon>Fungi</taxon>
        <taxon>Dikarya</taxon>
        <taxon>Ascomycota</taxon>
        <taxon>Pezizomycotina</taxon>
        <taxon>Pezizomycetes</taxon>
        <taxon>Pezizales</taxon>
        <taxon>Tuberaceae</taxon>
        <taxon>Choiromyces</taxon>
    </lineage>
</organism>
<keyword evidence="1" id="KW-0812">Transmembrane</keyword>
<evidence type="ECO:0000256" key="1">
    <source>
        <dbReference type="SAM" id="Phobius"/>
    </source>
</evidence>